<gene>
    <name evidence="1" type="ORF">DENIS_3873</name>
</gene>
<protein>
    <submittedName>
        <fullName evidence="1">Uncharacterized protein</fullName>
    </submittedName>
</protein>
<dbReference type="OrthoDB" id="5518582at2"/>
<reference evidence="2" key="2">
    <citation type="submission" date="2019-01" db="EMBL/GenBank/DDBJ databases">
        <title>Genome sequence of Desulfonema ishimotonii strain Tokyo 01.</title>
        <authorList>
            <person name="Fukui M."/>
        </authorList>
    </citation>
    <scope>NUCLEOTIDE SEQUENCE [LARGE SCALE GENOMIC DNA]</scope>
    <source>
        <strain evidence="2">Tokyo 01</strain>
    </source>
</reference>
<reference evidence="2" key="1">
    <citation type="submission" date="2017-11" db="EMBL/GenBank/DDBJ databases">
        <authorList>
            <person name="Watanabe M."/>
            <person name="Kojima H."/>
        </authorList>
    </citation>
    <scope>NUCLEOTIDE SEQUENCE [LARGE SCALE GENOMIC DNA]</scope>
    <source>
        <strain evidence="2">Tokyo 01</strain>
    </source>
</reference>
<dbReference type="Proteomes" id="UP000288096">
    <property type="component" value="Unassembled WGS sequence"/>
</dbReference>
<dbReference type="EMBL" id="BEXT01000001">
    <property type="protein sequence ID" value="GBC62889.1"/>
    <property type="molecule type" value="Genomic_DNA"/>
</dbReference>
<name>A0A401G0Z5_9BACT</name>
<evidence type="ECO:0000313" key="1">
    <source>
        <dbReference type="EMBL" id="GBC62889.1"/>
    </source>
</evidence>
<sequence>MKEIGKNIEVLSILSGENSILDAVLKRIIILQEDVLKVELLLQMRPNSEFDRVLLKFINVSEYCFYYNDETIFYNIERYKFFYDHPNGFYICLDPEEESQKPSDSDQDFIVAQNLVAYSIDDC</sequence>
<proteinExistence type="predicted"/>
<accession>A0A401G0Z5</accession>
<keyword evidence="2" id="KW-1185">Reference proteome</keyword>
<organism evidence="1 2">
    <name type="scientific">Desulfonema ishimotonii</name>
    <dbReference type="NCBI Taxonomy" id="45657"/>
    <lineage>
        <taxon>Bacteria</taxon>
        <taxon>Pseudomonadati</taxon>
        <taxon>Thermodesulfobacteriota</taxon>
        <taxon>Desulfobacteria</taxon>
        <taxon>Desulfobacterales</taxon>
        <taxon>Desulfococcaceae</taxon>
        <taxon>Desulfonema</taxon>
    </lineage>
</organism>
<evidence type="ECO:0000313" key="2">
    <source>
        <dbReference type="Proteomes" id="UP000288096"/>
    </source>
</evidence>
<dbReference type="RefSeq" id="WP_124330025.1">
    <property type="nucleotide sequence ID" value="NZ_BEXT01000001.1"/>
</dbReference>
<dbReference type="AlphaFoldDB" id="A0A401G0Z5"/>
<comment type="caution">
    <text evidence="1">The sequence shown here is derived from an EMBL/GenBank/DDBJ whole genome shotgun (WGS) entry which is preliminary data.</text>
</comment>